<organism evidence="10 11">
    <name type="scientific">Luoshenia tenuis</name>
    <dbReference type="NCBI Taxonomy" id="2763654"/>
    <lineage>
        <taxon>Bacteria</taxon>
        <taxon>Bacillati</taxon>
        <taxon>Bacillota</taxon>
        <taxon>Clostridia</taxon>
        <taxon>Christensenellales</taxon>
        <taxon>Christensenellaceae</taxon>
        <taxon>Luoshenia</taxon>
    </lineage>
</organism>
<evidence type="ECO:0000256" key="8">
    <source>
        <dbReference type="PIRSR" id="PIRSR001021-2"/>
    </source>
</evidence>
<dbReference type="SUPFAM" id="SSF51445">
    <property type="entry name" value="(Trans)glycosidases"/>
    <property type="match status" value="1"/>
</dbReference>
<comment type="similarity">
    <text evidence="2">Belongs to the glycosyl hydrolase 13 family.</text>
</comment>
<feature type="active site" description="Nucleophile" evidence="7">
    <location>
        <position position="230"/>
    </location>
</feature>
<evidence type="ECO:0000313" key="11">
    <source>
        <dbReference type="Proteomes" id="UP000654279"/>
    </source>
</evidence>
<dbReference type="InterPro" id="IPR013776">
    <property type="entry name" value="A-amylase_thermo"/>
</dbReference>
<dbReference type="GO" id="GO:0004556">
    <property type="term" value="F:alpha-amylase activity"/>
    <property type="evidence" value="ECO:0007669"/>
    <property type="project" value="UniProtKB-EC"/>
</dbReference>
<evidence type="ECO:0000256" key="5">
    <source>
        <dbReference type="ARBA" id="ARBA00023277"/>
    </source>
</evidence>
<feature type="domain" description="Glycosyl hydrolase family 13 catalytic" evidence="9">
    <location>
        <begin position="3"/>
        <end position="408"/>
    </location>
</feature>
<dbReference type="Pfam" id="PF00128">
    <property type="entry name" value="Alpha-amylase"/>
    <property type="match status" value="1"/>
</dbReference>
<dbReference type="InterPro" id="IPR017853">
    <property type="entry name" value="GH"/>
</dbReference>
<comment type="cofactor">
    <cofactor evidence="1">
        <name>Ca(2+)</name>
        <dbReference type="ChEBI" id="CHEBI:29108"/>
    </cofactor>
</comment>
<dbReference type="GO" id="GO:0005975">
    <property type="term" value="P:carbohydrate metabolic process"/>
    <property type="evidence" value="ECO:0007669"/>
    <property type="project" value="InterPro"/>
</dbReference>
<dbReference type="Proteomes" id="UP000654279">
    <property type="component" value="Unassembled WGS sequence"/>
</dbReference>
<dbReference type="InterPro" id="IPR006047">
    <property type="entry name" value="GH13_cat_dom"/>
</dbReference>
<protein>
    <submittedName>
        <fullName evidence="10">Alpha-amylase</fullName>
        <ecNumber evidence="10">3.2.1.1</ecNumber>
    </submittedName>
</protein>
<dbReference type="AlphaFoldDB" id="A0A926D2E0"/>
<evidence type="ECO:0000256" key="4">
    <source>
        <dbReference type="ARBA" id="ARBA00022801"/>
    </source>
</evidence>
<feature type="active site" description="Nucleophile" evidence="7">
    <location>
        <position position="260"/>
    </location>
</feature>
<name>A0A926D2E0_9FIRM</name>
<evidence type="ECO:0000259" key="9">
    <source>
        <dbReference type="SMART" id="SM00642"/>
    </source>
</evidence>
<keyword evidence="6 10" id="KW-0326">Glycosidase</keyword>
<feature type="binding site" evidence="8">
    <location>
        <position position="426"/>
    </location>
    <ligand>
        <name>Ca(2+)</name>
        <dbReference type="ChEBI" id="CHEBI:29108"/>
        <label>3</label>
    </ligand>
</feature>
<dbReference type="PANTHER" id="PTHR43447">
    <property type="entry name" value="ALPHA-AMYLASE"/>
    <property type="match status" value="1"/>
</dbReference>
<dbReference type="Gene3D" id="2.40.30.140">
    <property type="match status" value="1"/>
</dbReference>
<feature type="binding site" evidence="8">
    <location>
        <position position="201"/>
    </location>
    <ligand>
        <name>Ca(2+)</name>
        <dbReference type="ChEBI" id="CHEBI:29108"/>
        <label>2</label>
    </ligand>
</feature>
<dbReference type="Gene3D" id="3.20.20.80">
    <property type="entry name" value="Glycosidases"/>
    <property type="match status" value="1"/>
</dbReference>
<evidence type="ECO:0000256" key="6">
    <source>
        <dbReference type="ARBA" id="ARBA00023295"/>
    </source>
</evidence>
<reference evidence="10" key="1">
    <citation type="submission" date="2020-08" db="EMBL/GenBank/DDBJ databases">
        <title>Genome public.</title>
        <authorList>
            <person name="Liu C."/>
            <person name="Sun Q."/>
        </authorList>
    </citation>
    <scope>NUCLEOTIDE SEQUENCE</scope>
    <source>
        <strain evidence="10">NSJ-44</strain>
    </source>
</reference>
<dbReference type="EMBL" id="JACRSO010000004">
    <property type="protein sequence ID" value="MBC8529694.1"/>
    <property type="molecule type" value="Genomic_DNA"/>
</dbReference>
<evidence type="ECO:0000313" key="10">
    <source>
        <dbReference type="EMBL" id="MBC8529694.1"/>
    </source>
</evidence>
<feature type="binding site" evidence="8">
    <location>
        <position position="234"/>
    </location>
    <ligand>
        <name>Ca(2+)</name>
        <dbReference type="ChEBI" id="CHEBI:29108"/>
        <label>1</label>
    </ligand>
</feature>
<dbReference type="NCBIfam" id="NF006969">
    <property type="entry name" value="PRK09441.1-2"/>
    <property type="match status" value="1"/>
</dbReference>
<gene>
    <name evidence="10" type="ORF">H8699_09665</name>
</gene>
<comment type="caution">
    <text evidence="10">The sequence shown here is derived from an EMBL/GenBank/DDBJ whole genome shotgun (WGS) entry which is preliminary data.</text>
</comment>
<evidence type="ECO:0000256" key="1">
    <source>
        <dbReference type="ARBA" id="ARBA00001913"/>
    </source>
</evidence>
<evidence type="ECO:0000256" key="3">
    <source>
        <dbReference type="ARBA" id="ARBA00022723"/>
    </source>
</evidence>
<keyword evidence="3 8" id="KW-0479">Metal-binding</keyword>
<dbReference type="InterPro" id="IPR013780">
    <property type="entry name" value="Glyco_hydro_b"/>
</dbReference>
<feature type="binding site" evidence="8">
    <location>
        <position position="103"/>
    </location>
    <ligand>
        <name>Ca(2+)</name>
        <dbReference type="ChEBI" id="CHEBI:29108"/>
        <label>1</label>
    </ligand>
</feature>
<keyword evidence="8" id="KW-0106">Calcium</keyword>
<sequence>MNQTLIQYFEWYLPSDGAHWRRTAGDAQHLAQLGFTGVWLPPAYKGAKGGADTGYAVYDLYDLGEFDQKGSVPTKYGTRAEYLAAIAALHQAGLAVYPDIVLNHRIGADETERVTVRRSDEADRTREIGGEEQIDAWTRFTFPGRGGQYSPFQWNWTHFNAVDWDNGGQRSAIFRFEGKPWERDVDKERGNFDYLMGANLDTKNPEVVEELDAFGAWYLQTTGADGFRLDAVKHIRFDFFTHWLERLRNLSGRPLFAVGEYWNGEVGMLTHYLDACGRVMHLFDVPLHYNFYRASTSGGNFDMRRIFEGTLTAARPCRAVTFVDNHDTQCGQALHSPVQSWFKPLCYALILLREAGLPCVFYGDYYGTGDGTQPPLQGVLDVLLRARKHCAYGEQTDYFDDYNIVGWTRAGDAAHPGSGLAAVLSDGPGGEKEMCMGVAFAGRGFYDALGGCPGRVVIGENGCARFPVGGGSVALWLPEDGALGRAK</sequence>
<keyword evidence="11" id="KW-1185">Reference proteome</keyword>
<feature type="binding site" evidence="8">
    <location>
        <position position="299"/>
    </location>
    <ligand>
        <name>Ca(2+)</name>
        <dbReference type="ChEBI" id="CHEBI:29108"/>
        <label>3</label>
    </ligand>
</feature>
<dbReference type="RefSeq" id="WP_249285518.1">
    <property type="nucleotide sequence ID" value="NZ_JACRSO010000004.1"/>
</dbReference>
<dbReference type="GO" id="GO:0005509">
    <property type="term" value="F:calcium ion binding"/>
    <property type="evidence" value="ECO:0007669"/>
    <property type="project" value="InterPro"/>
</dbReference>
<dbReference type="SUPFAM" id="SSF51011">
    <property type="entry name" value="Glycosyl hydrolase domain"/>
    <property type="match status" value="1"/>
</dbReference>
<dbReference type="NCBIfam" id="NF006968">
    <property type="entry name" value="PRK09441.1-1"/>
    <property type="match status" value="1"/>
</dbReference>
<accession>A0A926D2E0</accession>
<dbReference type="Gene3D" id="2.60.40.1180">
    <property type="entry name" value="Golgi alpha-mannosidase II"/>
    <property type="match status" value="1"/>
</dbReference>
<dbReference type="EC" id="3.2.1.1" evidence="10"/>
<dbReference type="SMART" id="SM00642">
    <property type="entry name" value="Aamy"/>
    <property type="match status" value="1"/>
</dbReference>
<keyword evidence="5" id="KW-0119">Carbohydrate metabolism</keyword>
<dbReference type="CDD" id="cd11318">
    <property type="entry name" value="AmyAc_bac_fung_AmyA"/>
    <property type="match status" value="1"/>
</dbReference>
<evidence type="ECO:0000256" key="7">
    <source>
        <dbReference type="PIRSR" id="PIRSR001021-1"/>
    </source>
</evidence>
<feature type="binding site" evidence="8">
    <location>
        <position position="193"/>
    </location>
    <ligand>
        <name>Ca(2+)</name>
        <dbReference type="ChEBI" id="CHEBI:29108"/>
        <label>1</label>
    </ligand>
</feature>
<proteinExistence type="inferred from homology"/>
<keyword evidence="4 10" id="KW-0378">Hydrolase</keyword>
<evidence type="ECO:0000256" key="2">
    <source>
        <dbReference type="ARBA" id="ARBA00008061"/>
    </source>
</evidence>
<dbReference type="PIRSF" id="PIRSF001021">
    <property type="entry name" value="Alph-amls_thrmst"/>
    <property type="match status" value="1"/>
</dbReference>